<dbReference type="EMBL" id="MYFO01000065">
    <property type="protein sequence ID" value="TFE82861.1"/>
    <property type="molecule type" value="Genomic_DNA"/>
</dbReference>
<accession>A0A4Y8PR69</accession>
<gene>
    <name evidence="1" type="ORF">B5M42_24350</name>
</gene>
<proteinExistence type="predicted"/>
<evidence type="ECO:0000313" key="2">
    <source>
        <dbReference type="Proteomes" id="UP000298246"/>
    </source>
</evidence>
<dbReference type="AlphaFoldDB" id="A0A4Y8PR69"/>
<comment type="caution">
    <text evidence="1">The sequence shown here is derived from an EMBL/GenBank/DDBJ whole genome shotgun (WGS) entry which is preliminary data.</text>
</comment>
<organism evidence="1 2">
    <name type="scientific">Paenibacillus athensensis</name>
    <dbReference type="NCBI Taxonomy" id="1967502"/>
    <lineage>
        <taxon>Bacteria</taxon>
        <taxon>Bacillati</taxon>
        <taxon>Bacillota</taxon>
        <taxon>Bacilli</taxon>
        <taxon>Bacillales</taxon>
        <taxon>Paenibacillaceae</taxon>
        <taxon>Paenibacillus</taxon>
    </lineage>
</organism>
<keyword evidence="2" id="KW-1185">Reference proteome</keyword>
<reference evidence="1 2" key="1">
    <citation type="submission" date="2017-03" db="EMBL/GenBank/DDBJ databases">
        <title>Isolation of Levoglucosan Utilizing Bacteria.</title>
        <authorList>
            <person name="Arya A.S."/>
        </authorList>
    </citation>
    <scope>NUCLEOTIDE SEQUENCE [LARGE SCALE GENOMIC DNA]</scope>
    <source>
        <strain evidence="1 2">MEC069</strain>
    </source>
</reference>
<evidence type="ECO:0000313" key="1">
    <source>
        <dbReference type="EMBL" id="TFE82861.1"/>
    </source>
</evidence>
<sequence>MFSRLEVISQKHERLMTQLSVNLERIEISQRLLSLNKEKMNLLRQRMHEIRKIQPLSDNVLEQHYELQWSK</sequence>
<protein>
    <submittedName>
        <fullName evidence="1">Uncharacterized protein</fullName>
    </submittedName>
</protein>
<name>A0A4Y8PR69_9BACL</name>
<dbReference type="Proteomes" id="UP000298246">
    <property type="component" value="Unassembled WGS sequence"/>
</dbReference>